<sequence length="200" mass="23174">MLRFFVKDMRLLINGSSSFIIFCYVLGFSVFSVEYTALLTAFVLIWSLFYHENHYGLHRIFFGLSIPRRLIVISRYIELPLCTFLFFAISVGVAVMIGSDRVSILSWGGLEVAMIFLFLIGAIYLPMLFVYRNLLNQIFIIFILFMFPLSFFHSGREWVHQSFDKMTGMPLLGGVGVLISIIAYVISYFVAVRLYKKQEY</sequence>
<keyword evidence="1" id="KW-0812">Transmembrane</keyword>
<comment type="caution">
    <text evidence="2">The sequence shown here is derived from an EMBL/GenBank/DDBJ whole genome shotgun (WGS) entry which is preliminary data.</text>
</comment>
<keyword evidence="3" id="KW-1185">Reference proteome</keyword>
<feature type="transmembrane region" description="Helical" evidence="1">
    <location>
        <begin position="76"/>
        <end position="98"/>
    </location>
</feature>
<dbReference type="EMBL" id="JBHSFW010000001">
    <property type="protein sequence ID" value="MFC4617122.1"/>
    <property type="molecule type" value="Genomic_DNA"/>
</dbReference>
<evidence type="ECO:0000313" key="3">
    <source>
        <dbReference type="Proteomes" id="UP001596022"/>
    </source>
</evidence>
<feature type="transmembrane region" description="Helical" evidence="1">
    <location>
        <begin position="134"/>
        <end position="152"/>
    </location>
</feature>
<proteinExistence type="predicted"/>
<dbReference type="RefSeq" id="WP_376844183.1">
    <property type="nucleotide sequence ID" value="NZ_JBHSFW010000001.1"/>
</dbReference>
<dbReference type="Proteomes" id="UP001596022">
    <property type="component" value="Unassembled WGS sequence"/>
</dbReference>
<name>A0ABV9GFM0_9BACL</name>
<feature type="transmembrane region" description="Helical" evidence="1">
    <location>
        <begin position="12"/>
        <end position="31"/>
    </location>
</feature>
<evidence type="ECO:0000256" key="1">
    <source>
        <dbReference type="SAM" id="Phobius"/>
    </source>
</evidence>
<feature type="transmembrane region" description="Helical" evidence="1">
    <location>
        <begin position="37"/>
        <end position="55"/>
    </location>
</feature>
<organism evidence="2 3">
    <name type="scientific">Camelliibacillus cellulosilyticus</name>
    <dbReference type="NCBI Taxonomy" id="2174486"/>
    <lineage>
        <taxon>Bacteria</taxon>
        <taxon>Bacillati</taxon>
        <taxon>Bacillota</taxon>
        <taxon>Bacilli</taxon>
        <taxon>Bacillales</taxon>
        <taxon>Sporolactobacillaceae</taxon>
        <taxon>Camelliibacillus</taxon>
    </lineage>
</organism>
<evidence type="ECO:0000313" key="2">
    <source>
        <dbReference type="EMBL" id="MFC4617122.1"/>
    </source>
</evidence>
<feature type="transmembrane region" description="Helical" evidence="1">
    <location>
        <begin position="104"/>
        <end position="127"/>
    </location>
</feature>
<keyword evidence="1" id="KW-0472">Membrane</keyword>
<feature type="transmembrane region" description="Helical" evidence="1">
    <location>
        <begin position="172"/>
        <end position="195"/>
    </location>
</feature>
<accession>A0ABV9GFM0</accession>
<gene>
    <name evidence="2" type="ORF">ACFO4N_00100</name>
</gene>
<reference evidence="3" key="1">
    <citation type="journal article" date="2019" name="Int. J. Syst. Evol. Microbiol.">
        <title>The Global Catalogue of Microorganisms (GCM) 10K type strain sequencing project: providing services to taxonomists for standard genome sequencing and annotation.</title>
        <authorList>
            <consortium name="The Broad Institute Genomics Platform"/>
            <consortium name="The Broad Institute Genome Sequencing Center for Infectious Disease"/>
            <person name="Wu L."/>
            <person name="Ma J."/>
        </authorList>
    </citation>
    <scope>NUCLEOTIDE SEQUENCE [LARGE SCALE GENOMIC DNA]</scope>
    <source>
        <strain evidence="3">CGMCC 1.16306</strain>
    </source>
</reference>
<protein>
    <submittedName>
        <fullName evidence="2">ABC-2 transporter permease</fullName>
    </submittedName>
</protein>
<keyword evidence="1" id="KW-1133">Transmembrane helix</keyword>
<dbReference type="Pfam" id="PF13346">
    <property type="entry name" value="ABC2_membrane_5"/>
    <property type="match status" value="1"/>
</dbReference>
<dbReference type="InterPro" id="IPR025699">
    <property type="entry name" value="ABC2_memb-like"/>
</dbReference>